<dbReference type="PANTHER" id="PTHR36453:SF1">
    <property type="entry name" value="RIGHT HANDED BETA HELIX DOMAIN-CONTAINING PROTEIN"/>
    <property type="match status" value="1"/>
</dbReference>
<feature type="signal peptide" evidence="1">
    <location>
        <begin position="1"/>
        <end position="25"/>
    </location>
</feature>
<dbReference type="InterPro" id="IPR003343">
    <property type="entry name" value="Big_2"/>
</dbReference>
<feature type="domain" description="BIG2" evidence="2">
    <location>
        <begin position="897"/>
        <end position="970"/>
    </location>
</feature>
<reference evidence="4" key="1">
    <citation type="submission" date="2016-10" db="EMBL/GenBank/DDBJ databases">
        <authorList>
            <person name="Varghese N."/>
            <person name="Submissions S."/>
        </authorList>
    </citation>
    <scope>NUCLEOTIDE SEQUENCE [LARGE SCALE GENOMIC DNA]</scope>
    <source>
        <strain evidence="4">DSM 21368</strain>
    </source>
</reference>
<protein>
    <submittedName>
        <fullName evidence="3">Ig-like domain (Group 2)</fullName>
    </submittedName>
</protein>
<dbReference type="EMBL" id="FNTX01000001">
    <property type="protein sequence ID" value="SEE28605.1"/>
    <property type="molecule type" value="Genomic_DNA"/>
</dbReference>
<dbReference type="Pfam" id="PF02368">
    <property type="entry name" value="Big_2"/>
    <property type="match status" value="2"/>
</dbReference>
<dbReference type="InterPro" id="IPR039448">
    <property type="entry name" value="Beta_helix"/>
</dbReference>
<dbReference type="STRING" id="648782.SAMN04488554_1991"/>
<keyword evidence="1" id="KW-0732">Signal</keyword>
<dbReference type="RefSeq" id="WP_089772763.1">
    <property type="nucleotide sequence ID" value="NZ_FNTX01000001.1"/>
</dbReference>
<dbReference type="InterPro" id="IPR008964">
    <property type="entry name" value="Invasin/intimin_cell_adhesion"/>
</dbReference>
<sequence>MKSRTTLASATILALTFSAATASMAGADLQASGVEEVHVATDGDDAASGTATDPVATLDQARDLVRGSISDGMDGDVSVIVHGGDYYRDEPLELDERDSGRDGHQVLWTSAPGEVARIHGAREIAGSWEGTDHPEIVRTSLPEVASGQWRFDQLFVDGARQTKARYPDVGYLHGHGGGERTSFMTDAGDLPDWQVVPGAQAVVWSTPFFADTAPIASIDPSQNLVTLESETLRSGGGRYYLQGFREALDSPGEFFLDELAGYLYYWPESAVEELTITAPTTDRVFELSGSGPDQPVQNVSLTGLEVSTSRFAERFSETHDIEWNRPAPANTPALIYLENARNVTIADNVLENAGFSAVTMHLSATDNAVSGNEVSGFGYHGVLLMGTISGTFDESGNQVYDNKRNTVADNYIHHGGVLVGHGGGIFLHQSGENAIEHNVIHDMPRYGIGMKGNRGPHVSDQLTSRDNLIRYNDISRVLQDSDDAGSITLTTAGTGNLVEANRIHDMVAARSSKGQAFGVYLDNNVQDTIVRQNLVFGADTLANGPEYGPIHAKGPGNVVTDNVLVQDGTYGSGFGMRLSQHGNNDAVDHEYYRNIIVVETPGAAFYEFQNFEEENLLASDFNLFYDPDGDYAVRGIPGVSDLDDWRFFLDSRYDQSSVAADPLFRDRAGEDFVLAPQSPAFELGFQQADYTRIGTTDHASFEAGPLDRIEVSSAGNPTRADVPIGGSVPLTVAARDAVGLLLHGANVTYSSADAAIATVDSQGQVSGQAQGTTAVTVTATSGSETEQRTIPVYVGDEVSSIELRTSAADLAIGQQADLRPVATNASGTVHLLDAGEVTFNVSDDDVITVDSQGRIDAVGTGTATVTATYSAGASSVSGETTVRVHDRVIESVSASMSGLGLDIGTTTTLDTTATWSDGTAMDPNEVTYEFTSREPDVATVAADGTVTAVGPGAAPIVVSATWNGVVRQTQELVAVVEDTALPAGWNRTDVGTWASPETYVAHHDGEWILNSNARDAWGTEDGVLFVHRELDLADYPDGFSVTATVRSVRQAHLFSMGGVMIRNDVAADAATASPRIRPAGAMPVGIRSTDGGSTSNISGNPATTFPATMRLTYQAGTVTSSYLDGDTWVSMGERELDLSGSVQVGIWSASADSTVLSEAVFSDVYIEAGEPTPATPQTRTELRDEIAVAMARYETSTKGRAAGDYPAQARADLLAEITAAESVADSSGATEGRVLAAISDLQSAIQAFIDARVPPQLHELTFIDDPIGQTPDSVTEATPTRGTAVVEDGGYDGRNSLALTATSTNYVVRAPLPARDGRTDYLMRFRAGQTDAPFIVRLTSEDSAEQAMHLWFVGDGTIRLINGDGTQLRHLGTYSANQWHVVKLATDTGGQTFDLALDGESLVTDVPFRHAVDEIAMVEWRAAPGQYWIDSLVMAEPESDDALASTVQVDGVTVTGFDPLTTEYVVPLDPGQEFPAVTAESRHAGAFVHVEPAALDDRRARVVVISASRSEHTVYTVDLPCGTHTADEAIVLDGTDTGVVNAARDDGCTFLDVLEYEEPFDDHGDFVDTVTTLSTQWHDDGLISRTERQTLIVTAARFRSRGEHSR</sequence>
<dbReference type="InterPro" id="IPR011050">
    <property type="entry name" value="Pectin_lyase_fold/virulence"/>
</dbReference>
<dbReference type="Gene3D" id="2.60.40.1080">
    <property type="match status" value="3"/>
</dbReference>
<evidence type="ECO:0000313" key="3">
    <source>
        <dbReference type="EMBL" id="SEE28605.1"/>
    </source>
</evidence>
<dbReference type="Proteomes" id="UP000199220">
    <property type="component" value="Unassembled WGS sequence"/>
</dbReference>
<dbReference type="Gene3D" id="1.20.1270.90">
    <property type="entry name" value="AF1782-like"/>
    <property type="match status" value="1"/>
</dbReference>
<keyword evidence="4" id="KW-1185">Reference proteome</keyword>
<feature type="chain" id="PRO_5039089771" evidence="1">
    <location>
        <begin position="26"/>
        <end position="1606"/>
    </location>
</feature>
<evidence type="ECO:0000313" key="4">
    <source>
        <dbReference type="Proteomes" id="UP000199220"/>
    </source>
</evidence>
<dbReference type="InterPro" id="IPR006626">
    <property type="entry name" value="PbH1"/>
</dbReference>
<gene>
    <name evidence="3" type="ORF">SAMN04488554_1991</name>
</gene>
<feature type="domain" description="BIG2" evidence="2">
    <location>
        <begin position="705"/>
        <end position="789"/>
    </location>
</feature>
<accession>A0A1H5HLC0</accession>
<dbReference type="SUPFAM" id="SSF51126">
    <property type="entry name" value="Pectin lyase-like"/>
    <property type="match status" value="1"/>
</dbReference>
<name>A0A1H5HLC0_9MICO</name>
<organism evidence="3 4">
    <name type="scientific">Ruania alba</name>
    <dbReference type="NCBI Taxonomy" id="648782"/>
    <lineage>
        <taxon>Bacteria</taxon>
        <taxon>Bacillati</taxon>
        <taxon>Actinomycetota</taxon>
        <taxon>Actinomycetes</taxon>
        <taxon>Micrococcales</taxon>
        <taxon>Ruaniaceae</taxon>
        <taxon>Ruania</taxon>
    </lineage>
</organism>
<dbReference type="Gene3D" id="2.60.120.200">
    <property type="match status" value="1"/>
</dbReference>
<proteinExistence type="predicted"/>
<dbReference type="SUPFAM" id="SSF49373">
    <property type="entry name" value="Invasin/intimin cell-adhesion fragments"/>
    <property type="match status" value="3"/>
</dbReference>
<dbReference type="Pfam" id="PF13229">
    <property type="entry name" value="Beta_helix"/>
    <property type="match status" value="1"/>
</dbReference>
<feature type="domain" description="BIG2" evidence="2">
    <location>
        <begin position="797"/>
        <end position="879"/>
    </location>
</feature>
<evidence type="ECO:0000259" key="2">
    <source>
        <dbReference type="SMART" id="SM00635"/>
    </source>
</evidence>
<dbReference type="InterPro" id="IPR012334">
    <property type="entry name" value="Pectin_lyas_fold"/>
</dbReference>
<dbReference type="Gene3D" id="2.160.20.10">
    <property type="entry name" value="Single-stranded right-handed beta-helix, Pectin lyase-like"/>
    <property type="match status" value="2"/>
</dbReference>
<dbReference type="PANTHER" id="PTHR36453">
    <property type="entry name" value="SECRETED PROTEIN-RELATED"/>
    <property type="match status" value="1"/>
</dbReference>
<dbReference type="SMART" id="SM00635">
    <property type="entry name" value="BID_2"/>
    <property type="match status" value="3"/>
</dbReference>
<dbReference type="OrthoDB" id="1016457at2"/>
<evidence type="ECO:0000256" key="1">
    <source>
        <dbReference type="SAM" id="SignalP"/>
    </source>
</evidence>
<dbReference type="SMART" id="SM00710">
    <property type="entry name" value="PbH1"/>
    <property type="match status" value="7"/>
</dbReference>